<accession>A0A0J9SJU5</accession>
<keyword evidence="1" id="KW-0472">Membrane</keyword>
<evidence type="ECO:0008006" key="4">
    <source>
        <dbReference type="Google" id="ProtNLM"/>
    </source>
</evidence>
<dbReference type="Proteomes" id="UP000053327">
    <property type="component" value="Unassembled WGS sequence"/>
</dbReference>
<gene>
    <name evidence="2" type="ORF">PVBG_06147</name>
</gene>
<dbReference type="Pfam" id="PF12420">
    <property type="entry name" value="DUF3671"/>
    <property type="match status" value="1"/>
</dbReference>
<dbReference type="EMBL" id="KQ234941">
    <property type="protein sequence ID" value="KMZ83300.1"/>
    <property type="molecule type" value="Genomic_DNA"/>
</dbReference>
<evidence type="ECO:0000313" key="3">
    <source>
        <dbReference type="Proteomes" id="UP000053327"/>
    </source>
</evidence>
<dbReference type="InterPro" id="IPR022139">
    <property type="entry name" value="Fam-L/Fam-M-like_plasmodium"/>
</dbReference>
<feature type="transmembrane region" description="Helical" evidence="1">
    <location>
        <begin position="215"/>
        <end position="236"/>
    </location>
</feature>
<feature type="transmembrane region" description="Helical" evidence="1">
    <location>
        <begin position="138"/>
        <end position="158"/>
    </location>
</feature>
<dbReference type="AlphaFoldDB" id="A0A0J9SJU5"/>
<keyword evidence="1" id="KW-0812">Transmembrane</keyword>
<keyword evidence="1" id="KW-1133">Transmembrane helix</keyword>
<sequence length="266" mass="31713">MIIYFYDKIFCSFVKSLDIIYNNEIYSNTIFNRSLAKHEVQRNLKYPSHRENLYDIKMNKNVKDDNNKPTYEYLKKGLNDLESYKKDYNKRYTRKKGLGKLDCFYEKKVFDQIDEIYELSRKLNNSKKALKKKMYKKFGYRHIFFSLLPLFGLIYYVVFSKIGPFKKYCFSDCEDNHGVTDVNGKNAAQIHSEKDRQLFPMNSTAFHAIRILHDLFFIILSISVITVTIFTFIKVIKYQRLKAGKGKMNLKEYCSFCKDLINNKTK</sequence>
<evidence type="ECO:0000313" key="2">
    <source>
        <dbReference type="EMBL" id="KMZ83300.1"/>
    </source>
</evidence>
<proteinExistence type="predicted"/>
<evidence type="ECO:0000256" key="1">
    <source>
        <dbReference type="SAM" id="Phobius"/>
    </source>
</evidence>
<name>A0A0J9SJU5_PLAV1</name>
<protein>
    <recommendedName>
        <fullName evidence="4">Variable surface protein Vir35</fullName>
    </recommendedName>
</protein>
<organism evidence="2 3">
    <name type="scientific">Plasmodium vivax (strain Brazil I)</name>
    <dbReference type="NCBI Taxonomy" id="1033975"/>
    <lineage>
        <taxon>Eukaryota</taxon>
        <taxon>Sar</taxon>
        <taxon>Alveolata</taxon>
        <taxon>Apicomplexa</taxon>
        <taxon>Aconoidasida</taxon>
        <taxon>Haemosporida</taxon>
        <taxon>Plasmodiidae</taxon>
        <taxon>Plasmodium</taxon>
        <taxon>Plasmodium (Plasmodium)</taxon>
    </lineage>
</organism>
<reference evidence="2 3" key="1">
    <citation type="submission" date="2011-08" db="EMBL/GenBank/DDBJ databases">
        <title>The Genome Sequence of Plasmodium vivax Brazil I.</title>
        <authorList>
            <consortium name="The Broad Institute Genome Sequencing Platform"/>
            <consortium name="The Broad Institute Genome Sequencing Center for Infectious Disease"/>
            <person name="Neafsey D."/>
            <person name="Carlton J."/>
            <person name="Barnwell J."/>
            <person name="Collins W."/>
            <person name="Escalante A."/>
            <person name="Mullikin J."/>
            <person name="Saul A."/>
            <person name="Guigo R."/>
            <person name="Camara F."/>
            <person name="Young S.K."/>
            <person name="Zeng Q."/>
            <person name="Gargeya S."/>
            <person name="Fitzgerald M."/>
            <person name="Haas B."/>
            <person name="Abouelleil A."/>
            <person name="Alvarado L."/>
            <person name="Arachchi H.M."/>
            <person name="Berlin A."/>
            <person name="Brown A."/>
            <person name="Chapman S.B."/>
            <person name="Chen Z."/>
            <person name="Dunbar C."/>
            <person name="Freedman E."/>
            <person name="Gearin G."/>
            <person name="Gellesch M."/>
            <person name="Goldberg J."/>
            <person name="Griggs A."/>
            <person name="Gujja S."/>
            <person name="Heiman D."/>
            <person name="Howarth C."/>
            <person name="Larson L."/>
            <person name="Lui A."/>
            <person name="MacDonald P.J.P."/>
            <person name="Montmayeur A."/>
            <person name="Murphy C."/>
            <person name="Neiman D."/>
            <person name="Pearson M."/>
            <person name="Priest M."/>
            <person name="Roberts A."/>
            <person name="Saif S."/>
            <person name="Shea T."/>
            <person name="Shenoy N."/>
            <person name="Sisk P."/>
            <person name="Stolte C."/>
            <person name="Sykes S."/>
            <person name="Wortman J."/>
            <person name="Nusbaum C."/>
            <person name="Birren B."/>
        </authorList>
    </citation>
    <scope>NUCLEOTIDE SEQUENCE [LARGE SCALE GENOMIC DNA]</scope>
    <source>
        <strain evidence="2 3">Brazil I</strain>
    </source>
</reference>